<name>A0A6C0KW27_9ZZZZ</name>
<sequence>MSSVIYNLNSIPGFDNIISQNVSECLYPLKINKINCESSNKQKYSVIRYDKTFLCDDQIPTAGLLRSVVLNKDNRVVSFAPPKSIPWLTFSTLYPEKKSNIVAEEFVEGTMINVFWDSNIGISGGWEIATRSNVGAEVSFYKDSTKPSTNTFRSMFMEAVSCVGLDFNKLNPLYSYSFVLQHPQNRIVIPFSKPQLYLVAVYEILHTEGNIINITQINMNLIKNQKDIWEQTTIKFPEIYEDWENCSELVDKYASMNTNYCIVGVIVKNLDTGSRTKFRNPVYENVRHLRGNQPKLMYQYLSLRQEDKIKEYLGYYPEHKKEFAFFRDLLHKYTLALYQNYIDCYIKKQKPLKEYGEIYRTHMYNIHQIYVNELKELRQHVTNRVVIEYVNKVHPNLQMYALNFDMRKRHIDILQVEKENKSEEILMQQE</sequence>
<accession>A0A6C0KW27</accession>
<dbReference type="EMBL" id="MN740990">
    <property type="protein sequence ID" value="QHU21453.1"/>
    <property type="molecule type" value="Genomic_DNA"/>
</dbReference>
<reference evidence="1" key="1">
    <citation type="journal article" date="2020" name="Nature">
        <title>Giant virus diversity and host interactions through global metagenomics.</title>
        <authorList>
            <person name="Schulz F."/>
            <person name="Roux S."/>
            <person name="Paez-Espino D."/>
            <person name="Jungbluth S."/>
            <person name="Walsh D.A."/>
            <person name="Denef V.J."/>
            <person name="McMahon K.D."/>
            <person name="Konstantinidis K.T."/>
            <person name="Eloe-Fadrosh E.A."/>
            <person name="Kyrpides N.C."/>
            <person name="Woyke T."/>
        </authorList>
    </citation>
    <scope>NUCLEOTIDE SEQUENCE</scope>
    <source>
        <strain evidence="1">GVMAG-S-3300013094-109</strain>
    </source>
</reference>
<organism evidence="1">
    <name type="scientific">viral metagenome</name>
    <dbReference type="NCBI Taxonomy" id="1070528"/>
    <lineage>
        <taxon>unclassified sequences</taxon>
        <taxon>metagenomes</taxon>
        <taxon>organismal metagenomes</taxon>
    </lineage>
</organism>
<evidence type="ECO:0000313" key="1">
    <source>
        <dbReference type="EMBL" id="QHU21453.1"/>
    </source>
</evidence>
<proteinExistence type="predicted"/>
<dbReference type="AlphaFoldDB" id="A0A6C0KW27"/>
<protein>
    <recommendedName>
        <fullName evidence="2">T4 RNA ligase 1-like N-terminal domain-containing protein</fullName>
    </recommendedName>
</protein>
<evidence type="ECO:0008006" key="2">
    <source>
        <dbReference type="Google" id="ProtNLM"/>
    </source>
</evidence>